<proteinExistence type="predicted"/>
<feature type="compositionally biased region" description="Low complexity" evidence="1">
    <location>
        <begin position="302"/>
        <end position="324"/>
    </location>
</feature>
<reference evidence="2 3" key="1">
    <citation type="submission" date="2024-07" db="EMBL/GenBank/DDBJ databases">
        <title>Section-level genome sequencing and comparative genomics of Aspergillus sections Usti and Cavernicolus.</title>
        <authorList>
            <consortium name="Lawrence Berkeley National Laboratory"/>
            <person name="Nybo J.L."/>
            <person name="Vesth T.C."/>
            <person name="Theobald S."/>
            <person name="Frisvad J.C."/>
            <person name="Larsen T.O."/>
            <person name="Kjaerboelling I."/>
            <person name="Rothschild-Mancinelli K."/>
            <person name="Lyhne E.K."/>
            <person name="Kogle M.E."/>
            <person name="Barry K."/>
            <person name="Clum A."/>
            <person name="Na H."/>
            <person name="Ledsgaard L."/>
            <person name="Lin J."/>
            <person name="Lipzen A."/>
            <person name="Kuo A."/>
            <person name="Riley R."/>
            <person name="Mondo S."/>
            <person name="Labutti K."/>
            <person name="Haridas S."/>
            <person name="Pangalinan J."/>
            <person name="Salamov A.A."/>
            <person name="Simmons B.A."/>
            <person name="Magnuson J.K."/>
            <person name="Chen J."/>
            <person name="Drula E."/>
            <person name="Henrissat B."/>
            <person name="Wiebenga A."/>
            <person name="Lubbers R.J."/>
            <person name="Gomes A.C."/>
            <person name="Makela M.R."/>
            <person name="Stajich J."/>
            <person name="Grigoriev I.V."/>
            <person name="Mortensen U.H."/>
            <person name="De Vries R.P."/>
            <person name="Baker S.E."/>
            <person name="Andersen M.R."/>
        </authorList>
    </citation>
    <scope>NUCLEOTIDE SEQUENCE [LARGE SCALE GENOMIC DNA]</scope>
    <source>
        <strain evidence="2 3">CBS 123904</strain>
    </source>
</reference>
<keyword evidence="3" id="KW-1185">Reference proteome</keyword>
<name>A0ABR4KJQ5_9EURO</name>
<feature type="compositionally biased region" description="Basic and acidic residues" evidence="1">
    <location>
        <begin position="282"/>
        <end position="297"/>
    </location>
</feature>
<accession>A0ABR4KJQ5</accession>
<gene>
    <name evidence="2" type="ORF">BJY01DRAFT_208014</name>
</gene>
<feature type="compositionally biased region" description="Basic and acidic residues" evidence="1">
    <location>
        <begin position="687"/>
        <end position="703"/>
    </location>
</feature>
<feature type="region of interest" description="Disordered" evidence="1">
    <location>
        <begin position="277"/>
        <end position="344"/>
    </location>
</feature>
<feature type="region of interest" description="Disordered" evidence="1">
    <location>
        <begin position="387"/>
        <end position="412"/>
    </location>
</feature>
<feature type="compositionally biased region" description="Polar residues" evidence="1">
    <location>
        <begin position="872"/>
        <end position="883"/>
    </location>
</feature>
<feature type="compositionally biased region" description="Polar residues" evidence="1">
    <location>
        <begin position="391"/>
        <end position="412"/>
    </location>
</feature>
<feature type="compositionally biased region" description="Polar residues" evidence="1">
    <location>
        <begin position="718"/>
        <end position="736"/>
    </location>
</feature>
<feature type="region of interest" description="Disordered" evidence="1">
    <location>
        <begin position="668"/>
        <end position="766"/>
    </location>
</feature>
<evidence type="ECO:0000256" key="1">
    <source>
        <dbReference type="SAM" id="MobiDB-lite"/>
    </source>
</evidence>
<sequence length="1023" mass="112962">MSPRIIFNISQNQMTRTLRGIISTIRVSIYALIDIVSRTIINALGGSDTISSFFASAILQEFCRSKQNDVSSWELDDSHSRIRDHLRPEGNPVEQYYSYVRTERQTPSFERVALPVYCLLESDGKDKSGLPQGLVLLGMNEGRLDFLHCNNDGAGRIFTYMVLRTTRSSTTRCSVSSAHGEKLLLSLHIGPGDSLKINERKQHFQVVTFRMAIEYDLTILRRGFEATGIRSQSHRGPRRSSSLMIPLDNLDEINQIDEMSTRTSSSSLAKTMTDQATYGCPSRDELSDHIDQPDHVSETTNESASESPLTELTLTPTACTTSSPRKQRSAQPSSHGFGQGRLEKRPEPKKLAISLPSPQNQQAKISHINEAGNIEEAVDSSKRQAIVSEPALNTRSKSSQSEEIMSTSTRSSIMRLNTQESLLFPMHRPKGKLYTSLSKTVVGRAENPKTCQDSVQKGQHEDLELTSVPCPTSGGTSSSLNKNSNTSRKNTKSDSKPKVQTKGRKKGKKKMQPIRNAKPDSPSSIVDSVANDKAQNGRQANTFAKALKHDIATNDPEIDSSPLPEMSDTLKDSIDARTLPKHTRRKALGASIPSKQDWATGLAVADSRSSVKPEASGEQFRTTSTKSFSDQPQSSGQRAAVKLIAVLEESGILSENLDGSREIEIVNGPRDRLNQREPYTQSQVLYEGDKQGTSRFQTAEKRQQGTTMNEPHFAASLGGTQDSSLYAGTEQGQPTRNPRKRASIFENKNGHEAKRTRKTSSLLTTSSVEPWSTASTFQYRHTSSRTQPRERGRTIRPFHEISGNAVSLGANTNMPAVSHPETSDDIPIGDGFEKGRLSSERPVQSSKQKTYDRAGICLEPGPKTMIDKNGSPWRSQGNGEQVISQREAPISTKTTGRVHKDTDFVSKAPHVVTSRVEKQFLFPSGEGLSAVPQAISNESPDLEQEKRLDNGNLDQGAESQISSTNRWPLNRVGTDSKPALELTADAAHRQTLLEELHREIEKRLLSTDEVRQSRTFTYSFMPG</sequence>
<protein>
    <recommendedName>
        <fullName evidence="4">Telomere replication protein EST3</fullName>
    </recommendedName>
</protein>
<dbReference type="Proteomes" id="UP001610446">
    <property type="component" value="Unassembled WGS sequence"/>
</dbReference>
<evidence type="ECO:0000313" key="3">
    <source>
        <dbReference type="Proteomes" id="UP001610446"/>
    </source>
</evidence>
<feature type="compositionally biased region" description="Low complexity" evidence="1">
    <location>
        <begin position="472"/>
        <end position="488"/>
    </location>
</feature>
<evidence type="ECO:0000313" key="2">
    <source>
        <dbReference type="EMBL" id="KAL2852520.1"/>
    </source>
</evidence>
<feature type="region of interest" description="Disordered" evidence="1">
    <location>
        <begin position="445"/>
        <end position="535"/>
    </location>
</feature>
<dbReference type="EMBL" id="JBFXLU010000024">
    <property type="protein sequence ID" value="KAL2852520.1"/>
    <property type="molecule type" value="Genomic_DNA"/>
</dbReference>
<organism evidence="2 3">
    <name type="scientific">Aspergillus pseudoustus</name>
    <dbReference type="NCBI Taxonomy" id="1810923"/>
    <lineage>
        <taxon>Eukaryota</taxon>
        <taxon>Fungi</taxon>
        <taxon>Dikarya</taxon>
        <taxon>Ascomycota</taxon>
        <taxon>Pezizomycotina</taxon>
        <taxon>Eurotiomycetes</taxon>
        <taxon>Eurotiomycetidae</taxon>
        <taxon>Eurotiales</taxon>
        <taxon>Aspergillaceae</taxon>
        <taxon>Aspergillus</taxon>
        <taxon>Aspergillus subgen. Nidulantes</taxon>
    </lineage>
</organism>
<comment type="caution">
    <text evidence="2">The sequence shown here is derived from an EMBL/GenBank/DDBJ whole genome shotgun (WGS) entry which is preliminary data.</text>
</comment>
<feature type="region of interest" description="Disordered" evidence="1">
    <location>
        <begin position="856"/>
        <end position="883"/>
    </location>
</feature>
<feature type="region of interest" description="Disordered" evidence="1">
    <location>
        <begin position="605"/>
        <end position="636"/>
    </location>
</feature>
<evidence type="ECO:0008006" key="4">
    <source>
        <dbReference type="Google" id="ProtNLM"/>
    </source>
</evidence>
<feature type="compositionally biased region" description="Polar residues" evidence="1">
    <location>
        <begin position="619"/>
        <end position="636"/>
    </location>
</feature>
<feature type="compositionally biased region" description="Basic residues" evidence="1">
    <location>
        <begin position="499"/>
        <end position="512"/>
    </location>
</feature>